<dbReference type="EMBL" id="BOSE01000011">
    <property type="protein sequence ID" value="GIP18857.1"/>
    <property type="molecule type" value="Genomic_DNA"/>
</dbReference>
<reference evidence="2" key="1">
    <citation type="submission" date="2021-03" db="EMBL/GenBank/DDBJ databases">
        <title>Antimicrobial resistance genes in bacteria isolated from Japanese honey, and their potential for conferring macrolide and lincosamide resistance in the American foulbrood pathogen Paenibacillus larvae.</title>
        <authorList>
            <person name="Okamoto M."/>
            <person name="Kumagai M."/>
            <person name="Kanamori H."/>
            <person name="Takamatsu D."/>
        </authorList>
    </citation>
    <scope>NUCLEOTIDE SEQUENCE</scope>
    <source>
        <strain evidence="2">J40TS1</strain>
    </source>
</reference>
<keyword evidence="3" id="KW-1185">Reference proteome</keyword>
<organism evidence="2 3">
    <name type="scientific">Paenibacillus montaniterrae</name>
    <dbReference type="NCBI Taxonomy" id="429341"/>
    <lineage>
        <taxon>Bacteria</taxon>
        <taxon>Bacillati</taxon>
        <taxon>Bacillota</taxon>
        <taxon>Bacilli</taxon>
        <taxon>Bacillales</taxon>
        <taxon>Paenibacillaceae</taxon>
        <taxon>Paenibacillus</taxon>
    </lineage>
</organism>
<evidence type="ECO:0000256" key="1">
    <source>
        <dbReference type="SAM" id="Phobius"/>
    </source>
</evidence>
<dbReference type="AlphaFoldDB" id="A0A919YQJ9"/>
<proteinExistence type="predicted"/>
<protein>
    <submittedName>
        <fullName evidence="2">Uncharacterized protein</fullName>
    </submittedName>
</protein>
<keyword evidence="1" id="KW-1133">Transmembrane helix</keyword>
<keyword evidence="1" id="KW-0472">Membrane</keyword>
<evidence type="ECO:0000313" key="3">
    <source>
        <dbReference type="Proteomes" id="UP000683139"/>
    </source>
</evidence>
<feature type="transmembrane region" description="Helical" evidence="1">
    <location>
        <begin position="6"/>
        <end position="26"/>
    </location>
</feature>
<gene>
    <name evidence="2" type="ORF">J40TS1_44990</name>
</gene>
<dbReference type="Proteomes" id="UP000683139">
    <property type="component" value="Unassembled WGS sequence"/>
</dbReference>
<dbReference type="RefSeq" id="WP_213519516.1">
    <property type="nucleotide sequence ID" value="NZ_BOSE01000011.1"/>
</dbReference>
<keyword evidence="1" id="KW-0812">Transmembrane</keyword>
<evidence type="ECO:0000313" key="2">
    <source>
        <dbReference type="EMBL" id="GIP18857.1"/>
    </source>
</evidence>
<sequence>MRKRYIASAAAIILVIAIIAAAIYYIPKSVKLTVSGIQYRLGEENKQIVEPIEVNIDGRIGRLWNGDRFFEGDISLPQLQLPIPDSAKLMRISLGEDHSGTMTYHYVEDGSPSLFSLGTVFFSKDFEALTILLLDRDESGGGSWNAQNGAMLSAPAANREQALILSNQLMKQFLQGAEELK</sequence>
<comment type="caution">
    <text evidence="2">The sequence shown here is derived from an EMBL/GenBank/DDBJ whole genome shotgun (WGS) entry which is preliminary data.</text>
</comment>
<accession>A0A919YQJ9</accession>
<name>A0A919YQJ9_9BACL</name>